<name>A0A2N3VFS3_9NOCA</name>
<dbReference type="SUPFAM" id="SSF53335">
    <property type="entry name" value="S-adenosyl-L-methionine-dependent methyltransferases"/>
    <property type="match status" value="1"/>
</dbReference>
<accession>A0A2N3VFS3</accession>
<dbReference type="Gene3D" id="3.40.50.150">
    <property type="entry name" value="Vaccinia Virus protein VP39"/>
    <property type="match status" value="1"/>
</dbReference>
<keyword evidence="1" id="KW-0489">Methyltransferase</keyword>
<proteinExistence type="predicted"/>
<comment type="caution">
    <text evidence="1">The sequence shown here is derived from an EMBL/GenBank/DDBJ whole genome shotgun (WGS) entry which is preliminary data.</text>
</comment>
<protein>
    <submittedName>
        <fullName evidence="1">S-adenosyl methyltransferase</fullName>
    </submittedName>
</protein>
<dbReference type="Pfam" id="PF04672">
    <property type="entry name" value="Methyltransf_19"/>
    <property type="match status" value="1"/>
</dbReference>
<dbReference type="OrthoDB" id="4562414at2"/>
<gene>
    <name evidence="1" type="ORF">ATK86_4907</name>
</gene>
<dbReference type="InterPro" id="IPR006764">
    <property type="entry name" value="SAM_dep_MeTrfase_SAV2177_type"/>
</dbReference>
<reference evidence="1 2" key="1">
    <citation type="submission" date="2017-12" db="EMBL/GenBank/DDBJ databases">
        <title>Sequencing the genomes of 1000 Actinobacteria strains.</title>
        <authorList>
            <person name="Klenk H.-P."/>
        </authorList>
    </citation>
    <scope>NUCLEOTIDE SEQUENCE [LARGE SCALE GENOMIC DNA]</scope>
    <source>
        <strain evidence="1 2">DSM 44489</strain>
    </source>
</reference>
<dbReference type="InterPro" id="IPR029063">
    <property type="entry name" value="SAM-dependent_MTases_sf"/>
</dbReference>
<keyword evidence="2" id="KW-1185">Reference proteome</keyword>
<dbReference type="AlphaFoldDB" id="A0A2N3VFS3"/>
<dbReference type="EMBL" id="PJMW01000002">
    <property type="protein sequence ID" value="PKV80479.1"/>
    <property type="molecule type" value="Genomic_DNA"/>
</dbReference>
<evidence type="ECO:0000313" key="2">
    <source>
        <dbReference type="Proteomes" id="UP000233766"/>
    </source>
</evidence>
<organism evidence="1 2">
    <name type="scientific">Nocardia fluminea</name>
    <dbReference type="NCBI Taxonomy" id="134984"/>
    <lineage>
        <taxon>Bacteria</taxon>
        <taxon>Bacillati</taxon>
        <taxon>Actinomycetota</taxon>
        <taxon>Actinomycetes</taxon>
        <taxon>Mycobacteriales</taxon>
        <taxon>Nocardiaceae</taxon>
        <taxon>Nocardia</taxon>
    </lineage>
</organism>
<keyword evidence="1" id="KW-0808">Transferase</keyword>
<evidence type="ECO:0000313" key="1">
    <source>
        <dbReference type="EMBL" id="PKV80479.1"/>
    </source>
</evidence>
<sequence>MTAPNETELDTSRPNTARVCNALLGGKDHYELDHVIAKPLLDSQLATAMAEARRFARRAVEYLSHTHQVAQVVELGCGLPLHPDIGEIVNHASDTARILYIDNDLLATNHAQALLTEPNNVVAKVDLTDTAAVLAEITAVMDSTAPLAVCLSGTAELLAEAPAVLDALTRQLRPGTWIVFSHITDDIAGDDISSSVAALGNAGIAFHPRDHDTITTMLAPYRLTDPGLIAPHRWRPTDTEHATLRPLHPDTWGLAAYAAIGQLPR</sequence>
<dbReference type="Proteomes" id="UP000233766">
    <property type="component" value="Unassembled WGS sequence"/>
</dbReference>
<dbReference type="RefSeq" id="WP_101466409.1">
    <property type="nucleotide sequence ID" value="NZ_PJMW01000002.1"/>
</dbReference>
<dbReference type="PIRSF" id="PIRSF017393">
    <property type="entry name" value="MTase_SAV2177"/>
    <property type="match status" value="1"/>
</dbReference>
<dbReference type="GO" id="GO:0032259">
    <property type="term" value="P:methylation"/>
    <property type="evidence" value="ECO:0007669"/>
    <property type="project" value="UniProtKB-KW"/>
</dbReference>
<dbReference type="GO" id="GO:0008168">
    <property type="term" value="F:methyltransferase activity"/>
    <property type="evidence" value="ECO:0007669"/>
    <property type="project" value="UniProtKB-KW"/>
</dbReference>